<comment type="caution">
    <text evidence="2">The sequence shown here is derived from an EMBL/GenBank/DDBJ whole genome shotgun (WGS) entry which is preliminary data.</text>
</comment>
<proteinExistence type="predicted"/>
<name>M1WEX6_CLAP2</name>
<keyword evidence="3" id="KW-1185">Reference proteome</keyword>
<dbReference type="HOGENOM" id="CLU_010622_0_0_1"/>
<sequence>MADFIQSGRQLYAANEDKTENYKRALTVFTSAMRSCPCARGLERGRCTCKDFEKVASQQNSIYREAMYTCHCDVGRSFSKCDNLHHIEALDLRAATFVAMGLLDHAMKDAEWILELAPQLPDGYLRLGNIAHLQENDDFAWKMYTSGIEANQNTTVESSPKLLQLYGARKPLNRLFFRQDPLYLPAEIVTQIFSCLACDELLHCLGVSKQWAYTLTSPIHARLWRNLTFSAWAVRPSTYGLRKMLSWAGDGGARKLVLPRSMTLTDSMFTLLLESSPSLEHFEFLDVSKDLSFPFNGKTWNRLRYFSFKKGWPGHAGELPHSFFQNVASSLEHLDLVGIPAQWYDEVPRIPHLPKLKTLHMSGTLGINVSFPMYPLSVAFPRLEQLSIGPGLSHLDPAPLSIWRERRQDIWPHLKVLIFEFNCPVAQDYPEDTRLKSMLQSLMCLNRGKPLQHIRFHFDIYPYMFCMIPSIADSLFPDFDDDRALDFQNLRSFSSNMFCLSPKEARTLLSNAIQTKRLTSFDINFPEHTGANHPTSRDLSHLRSYEWARGAPSIQEMGLYHFHFWHYPEDHEHHPLAEFVATFPNLRTLSICSPYYERELPELARLVDMILRVTNLETIYTKNVHNKIFAQLRKAAQKQGVRLMEISEPRQRQWPVRLEA</sequence>
<dbReference type="InterPro" id="IPR001810">
    <property type="entry name" value="F-box_dom"/>
</dbReference>
<dbReference type="PROSITE" id="PS50181">
    <property type="entry name" value="FBOX"/>
    <property type="match status" value="1"/>
</dbReference>
<dbReference type="AlphaFoldDB" id="M1WEX6"/>
<reference evidence="2 3" key="1">
    <citation type="journal article" date="2013" name="PLoS Genet.">
        <title>Plant-symbiotic fungi as chemical engineers: Multi-genome analysis of the Clavicipitaceae reveals dynamics of alkaloid loci.</title>
        <authorList>
            <person name="Schardl C.L."/>
            <person name="Young C.A."/>
            <person name="Hesse U."/>
            <person name="Amyotte S.G."/>
            <person name="Andreeva K."/>
            <person name="Calie P.J."/>
            <person name="Fleetwood D.J."/>
            <person name="Haws D.C."/>
            <person name="Moore N."/>
            <person name="Oeser B."/>
            <person name="Panaccione D.G."/>
            <person name="Schweri K.K."/>
            <person name="Voisey C.R."/>
            <person name="Farman M.L."/>
            <person name="Jaromczyk J.W."/>
            <person name="Roe B.A."/>
            <person name="O'Sullivan D.M."/>
            <person name="Scott B."/>
            <person name="Tudzynski P."/>
            <person name="An Z."/>
            <person name="Arnaoudova E.G."/>
            <person name="Bullock C.T."/>
            <person name="Charlton N.D."/>
            <person name="Chen L."/>
            <person name="Cox M."/>
            <person name="Dinkins R.D."/>
            <person name="Florea S."/>
            <person name="Glenn A.E."/>
            <person name="Gordon A."/>
            <person name="Gueldener U."/>
            <person name="Harris D.R."/>
            <person name="Hollin W."/>
            <person name="Jaromczyk J."/>
            <person name="Johnson R.D."/>
            <person name="Khan A.K."/>
            <person name="Leistner E."/>
            <person name="Leuchtmann A."/>
            <person name="Li C."/>
            <person name="Liu J."/>
            <person name="Liu J."/>
            <person name="Liu M."/>
            <person name="Mace W."/>
            <person name="Machado C."/>
            <person name="Nagabhyru P."/>
            <person name="Pan J."/>
            <person name="Schmid J."/>
            <person name="Sugawara K."/>
            <person name="Steiner U."/>
            <person name="Takach J.E."/>
            <person name="Tanaka E."/>
            <person name="Webb J.S."/>
            <person name="Wilson E.V."/>
            <person name="Wiseman J.L."/>
            <person name="Yoshida R."/>
            <person name="Zeng Z."/>
        </authorList>
    </citation>
    <scope>NUCLEOTIDE SEQUENCE [LARGE SCALE GENOMIC DNA]</scope>
    <source>
        <strain evidence="2 3">20.1</strain>
    </source>
</reference>
<accession>M1WEX6</accession>
<dbReference type="Proteomes" id="UP000016801">
    <property type="component" value="Unassembled WGS sequence"/>
</dbReference>
<dbReference type="InterPro" id="IPR032675">
    <property type="entry name" value="LRR_dom_sf"/>
</dbReference>
<dbReference type="Gene3D" id="1.25.40.10">
    <property type="entry name" value="Tetratricopeptide repeat domain"/>
    <property type="match status" value="1"/>
</dbReference>
<dbReference type="STRING" id="1111077.M1WEX6"/>
<feature type="domain" description="F-box" evidence="1">
    <location>
        <begin position="178"/>
        <end position="227"/>
    </location>
</feature>
<evidence type="ECO:0000259" key="1">
    <source>
        <dbReference type="PROSITE" id="PS50181"/>
    </source>
</evidence>
<dbReference type="Gene3D" id="3.80.10.10">
    <property type="entry name" value="Ribonuclease Inhibitor"/>
    <property type="match status" value="1"/>
</dbReference>
<protein>
    <recommendedName>
        <fullName evidence="1">F-box domain-containing protein</fullName>
    </recommendedName>
</protein>
<dbReference type="InterPro" id="IPR011990">
    <property type="entry name" value="TPR-like_helical_dom_sf"/>
</dbReference>
<evidence type="ECO:0000313" key="3">
    <source>
        <dbReference type="Proteomes" id="UP000016801"/>
    </source>
</evidence>
<dbReference type="SUPFAM" id="SSF81383">
    <property type="entry name" value="F-box domain"/>
    <property type="match status" value="1"/>
</dbReference>
<dbReference type="SUPFAM" id="SSF52058">
    <property type="entry name" value="L domain-like"/>
    <property type="match status" value="1"/>
</dbReference>
<dbReference type="InterPro" id="IPR036047">
    <property type="entry name" value="F-box-like_dom_sf"/>
</dbReference>
<organism evidence="2 3">
    <name type="scientific">Claviceps purpurea (strain 20.1)</name>
    <name type="common">Ergot fungus</name>
    <name type="synonym">Sphacelia segetum</name>
    <dbReference type="NCBI Taxonomy" id="1111077"/>
    <lineage>
        <taxon>Eukaryota</taxon>
        <taxon>Fungi</taxon>
        <taxon>Dikarya</taxon>
        <taxon>Ascomycota</taxon>
        <taxon>Pezizomycotina</taxon>
        <taxon>Sordariomycetes</taxon>
        <taxon>Hypocreomycetidae</taxon>
        <taxon>Hypocreales</taxon>
        <taxon>Clavicipitaceae</taxon>
        <taxon>Claviceps</taxon>
    </lineage>
</organism>
<evidence type="ECO:0000313" key="2">
    <source>
        <dbReference type="EMBL" id="CCE30444.1"/>
    </source>
</evidence>
<dbReference type="eggNOG" id="ENOG502S69X">
    <property type="taxonomic scope" value="Eukaryota"/>
</dbReference>
<dbReference type="EMBL" id="CAGA01000022">
    <property type="protein sequence ID" value="CCE30444.1"/>
    <property type="molecule type" value="Genomic_DNA"/>
</dbReference>
<dbReference type="Gene3D" id="1.20.1280.50">
    <property type="match status" value="1"/>
</dbReference>
<dbReference type="Pfam" id="PF12937">
    <property type="entry name" value="F-box-like"/>
    <property type="match status" value="1"/>
</dbReference>
<dbReference type="SUPFAM" id="SSF48452">
    <property type="entry name" value="TPR-like"/>
    <property type="match status" value="1"/>
</dbReference>
<dbReference type="VEuPathDB" id="FungiDB:CPUR_04292"/>
<dbReference type="OrthoDB" id="629492at2759"/>
<gene>
    <name evidence="2" type="ORF">CPUR_04292</name>
</gene>